<dbReference type="Proteomes" id="UP000323567">
    <property type="component" value="Unassembled WGS sequence"/>
</dbReference>
<dbReference type="EMBL" id="VVXK01000010">
    <property type="protein sequence ID" value="KAA2370067.1"/>
    <property type="molecule type" value="Genomic_DNA"/>
</dbReference>
<proteinExistence type="predicted"/>
<reference evidence="1 2" key="1">
    <citation type="journal article" date="2019" name="Nat. Med.">
        <title>A library of human gut bacterial isolates paired with longitudinal multiomics data enables mechanistic microbiome research.</title>
        <authorList>
            <person name="Poyet M."/>
            <person name="Groussin M."/>
            <person name="Gibbons S.M."/>
            <person name="Avila-Pacheco J."/>
            <person name="Jiang X."/>
            <person name="Kearney S.M."/>
            <person name="Perrotta A.R."/>
            <person name="Berdy B."/>
            <person name="Zhao S."/>
            <person name="Lieberman T.D."/>
            <person name="Swanson P.K."/>
            <person name="Smith M."/>
            <person name="Roesemann S."/>
            <person name="Alexander J.E."/>
            <person name="Rich S.A."/>
            <person name="Livny J."/>
            <person name="Vlamakis H."/>
            <person name="Clish C."/>
            <person name="Bullock K."/>
            <person name="Deik A."/>
            <person name="Scott J."/>
            <person name="Pierce K.A."/>
            <person name="Xavier R.J."/>
            <person name="Alm E.J."/>
        </authorList>
    </citation>
    <scope>NUCLEOTIDE SEQUENCE [LARGE SCALE GENOMIC DNA]</scope>
    <source>
        <strain evidence="1 2">BIOML-A2</strain>
    </source>
</reference>
<organism evidence="1 2">
    <name type="scientific">Alistipes shahii</name>
    <dbReference type="NCBI Taxonomy" id="328814"/>
    <lineage>
        <taxon>Bacteria</taxon>
        <taxon>Pseudomonadati</taxon>
        <taxon>Bacteroidota</taxon>
        <taxon>Bacteroidia</taxon>
        <taxon>Bacteroidales</taxon>
        <taxon>Rikenellaceae</taxon>
        <taxon>Alistipes</taxon>
    </lineage>
</organism>
<accession>A0A5B3G987</accession>
<comment type="caution">
    <text evidence="1">The sequence shown here is derived from an EMBL/GenBank/DDBJ whole genome shotgun (WGS) entry which is preliminary data.</text>
</comment>
<sequence>MKKSLKKQLKKWNIGDYVRQFSIVTGGVLLTLWLTAKIADSAKQREVRQAMQLVALELRDNLQVIQDYKWMYNDEKRVAYRLKEHDFSLDGLPADTVAYYTRRITGSMGKPYRFLTDALEMFKTTGIASDIADKQIVIDLLRCYNELGAFDNSMNIYYDQRMKAILPEQMGETLWSADTNIDKAFGKMLASKKVRNWLGMIPRAFDSRYFETNEEKLETMIAELEKRYQ</sequence>
<gene>
    <name evidence="1" type="ORF">F2Y13_08330</name>
</gene>
<evidence type="ECO:0000313" key="2">
    <source>
        <dbReference type="Proteomes" id="UP000323567"/>
    </source>
</evidence>
<dbReference type="RefSeq" id="WP_149887352.1">
    <property type="nucleotide sequence ID" value="NZ_CAUEJE010000001.1"/>
</dbReference>
<evidence type="ECO:0000313" key="1">
    <source>
        <dbReference type="EMBL" id="KAA2370067.1"/>
    </source>
</evidence>
<dbReference type="AlphaFoldDB" id="A0A5B3G987"/>
<name>A0A5B3G987_9BACT</name>
<protein>
    <submittedName>
        <fullName evidence="1">Uncharacterized protein</fullName>
    </submittedName>
</protein>